<dbReference type="RefSeq" id="WP_091088574.1">
    <property type="nucleotide sequence ID" value="NZ_FOHX01000012.1"/>
</dbReference>
<dbReference type="PANTHER" id="PTHR43831">
    <property type="entry name" value="ISOBUTYRYL-COA DEHYDROGENASE"/>
    <property type="match status" value="1"/>
</dbReference>
<dbReference type="InterPro" id="IPR006091">
    <property type="entry name" value="Acyl-CoA_Oxase/DH_mid-dom"/>
</dbReference>
<dbReference type="Proteomes" id="UP000199361">
    <property type="component" value="Unassembled WGS sequence"/>
</dbReference>
<dbReference type="PANTHER" id="PTHR43831:SF1">
    <property type="entry name" value="ISOBUTYRYL-COA DEHYDROGENASE, MITOCHONDRIAL"/>
    <property type="match status" value="1"/>
</dbReference>
<dbReference type="InterPro" id="IPR009075">
    <property type="entry name" value="AcylCo_DH/oxidase_C"/>
</dbReference>
<protein>
    <submittedName>
        <fullName evidence="9">Acyl-CoA dehydrogenase</fullName>
    </submittedName>
</protein>
<keyword evidence="5" id="KW-0560">Oxidoreductase</keyword>
<comment type="cofactor">
    <cofactor evidence="1 5">
        <name>FAD</name>
        <dbReference type="ChEBI" id="CHEBI:57692"/>
    </cofactor>
</comment>
<dbReference type="InterPro" id="IPR009100">
    <property type="entry name" value="AcylCoA_DH/oxidase_NM_dom_sf"/>
</dbReference>
<dbReference type="Pfam" id="PF00441">
    <property type="entry name" value="Acyl-CoA_dh_1"/>
    <property type="match status" value="1"/>
</dbReference>
<dbReference type="InterPro" id="IPR037069">
    <property type="entry name" value="AcylCoA_DH/ox_N_sf"/>
</dbReference>
<dbReference type="Gene3D" id="2.40.110.10">
    <property type="entry name" value="Butyryl-CoA Dehydrogenase, subunit A, domain 2"/>
    <property type="match status" value="1"/>
</dbReference>
<evidence type="ECO:0000256" key="5">
    <source>
        <dbReference type="RuleBase" id="RU362125"/>
    </source>
</evidence>
<evidence type="ECO:0000256" key="1">
    <source>
        <dbReference type="ARBA" id="ARBA00001974"/>
    </source>
</evidence>
<dbReference type="GO" id="GO:0016627">
    <property type="term" value="F:oxidoreductase activity, acting on the CH-CH group of donors"/>
    <property type="evidence" value="ECO:0007669"/>
    <property type="project" value="InterPro"/>
</dbReference>
<dbReference type="Pfam" id="PF02771">
    <property type="entry name" value="Acyl-CoA_dh_N"/>
    <property type="match status" value="1"/>
</dbReference>
<keyword evidence="4 5" id="KW-0274">FAD</keyword>
<dbReference type="GO" id="GO:0050660">
    <property type="term" value="F:flavin adenine dinucleotide binding"/>
    <property type="evidence" value="ECO:0007669"/>
    <property type="project" value="InterPro"/>
</dbReference>
<keyword evidence="10" id="KW-1185">Reference proteome</keyword>
<name>A0A1I0L653_9ACTN</name>
<feature type="domain" description="Acyl-CoA oxidase/dehydrogenase middle" evidence="7">
    <location>
        <begin position="114"/>
        <end position="202"/>
    </location>
</feature>
<proteinExistence type="inferred from homology"/>
<gene>
    <name evidence="9" type="ORF">SAMN05421811_11262</name>
</gene>
<reference evidence="9 10" key="1">
    <citation type="submission" date="2016-10" db="EMBL/GenBank/DDBJ databases">
        <authorList>
            <person name="de Groot N.N."/>
        </authorList>
    </citation>
    <scope>NUCLEOTIDE SEQUENCE [LARGE SCALE GENOMIC DNA]</scope>
    <source>
        <strain evidence="9 10">CGMCC 4.5598</strain>
    </source>
</reference>
<comment type="similarity">
    <text evidence="2 5">Belongs to the acyl-CoA dehydrogenase family.</text>
</comment>
<evidence type="ECO:0000259" key="8">
    <source>
        <dbReference type="Pfam" id="PF02771"/>
    </source>
</evidence>
<dbReference type="InterPro" id="IPR036250">
    <property type="entry name" value="AcylCo_DH-like_C"/>
</dbReference>
<evidence type="ECO:0000259" key="6">
    <source>
        <dbReference type="Pfam" id="PF00441"/>
    </source>
</evidence>
<dbReference type="Gene3D" id="1.10.540.10">
    <property type="entry name" value="Acyl-CoA dehydrogenase/oxidase, N-terminal domain"/>
    <property type="match status" value="1"/>
</dbReference>
<accession>A0A1I0L653</accession>
<dbReference type="InterPro" id="IPR013786">
    <property type="entry name" value="AcylCoA_DH/ox_N"/>
</dbReference>
<dbReference type="Gene3D" id="1.20.140.10">
    <property type="entry name" value="Butyryl-CoA Dehydrogenase, subunit A, domain 3"/>
    <property type="match status" value="1"/>
</dbReference>
<dbReference type="InterPro" id="IPR052547">
    <property type="entry name" value="Mito_Isobutyryl-CoADH"/>
</dbReference>
<dbReference type="InterPro" id="IPR046373">
    <property type="entry name" value="Acyl-CoA_Oxase/DH_mid-dom_sf"/>
</dbReference>
<dbReference type="SUPFAM" id="SSF47203">
    <property type="entry name" value="Acyl-CoA dehydrogenase C-terminal domain-like"/>
    <property type="match status" value="1"/>
</dbReference>
<evidence type="ECO:0000256" key="3">
    <source>
        <dbReference type="ARBA" id="ARBA00022630"/>
    </source>
</evidence>
<dbReference type="STRING" id="568860.SAMN05421811_11262"/>
<evidence type="ECO:0000313" key="9">
    <source>
        <dbReference type="EMBL" id="SEU34494.1"/>
    </source>
</evidence>
<evidence type="ECO:0000256" key="2">
    <source>
        <dbReference type="ARBA" id="ARBA00009347"/>
    </source>
</evidence>
<keyword evidence="3 5" id="KW-0285">Flavoprotein</keyword>
<dbReference type="AlphaFoldDB" id="A0A1I0L653"/>
<feature type="domain" description="Acyl-CoA dehydrogenase/oxidase C-terminal" evidence="6">
    <location>
        <begin position="218"/>
        <end position="369"/>
    </location>
</feature>
<sequence length="376" mass="39665">MSPEASEHFAALDSVIESTIAPQAAEIDRTGAFPRASIDALAKAGLLGLISAEEVGGKGAGMAEAARVVERLAGACGSTAMIVLMHYAATALVEAYGSPRARQEIARNEHLTTLAFSEAGSRSHFWAPLGTATRDGGRVRLDSDKSWVTAAGEADSYVWSSRPIDAEGPMSIWLVPSRTAGLEVRGPFDGFGLRGNASNPIKGQGVTVETEALLGADGKGLDQALQTGLPYFLVLNASFSIGLMEALLGAAREHLLRTRLEHLDQTLADQPLQRARFARVRTLADTARAFRDDTLAALGAGREDATLRVLQVKAVAGEAAAEVADEVMRLCGGSAFRKSTGVERLFRDALAARVMAPTTEALHDFVGRATLGLPLF</sequence>
<dbReference type="PIRSF" id="PIRSF016578">
    <property type="entry name" value="HsaA"/>
    <property type="match status" value="1"/>
</dbReference>
<dbReference type="Pfam" id="PF02770">
    <property type="entry name" value="Acyl-CoA_dh_M"/>
    <property type="match status" value="1"/>
</dbReference>
<feature type="domain" description="Acyl-CoA dehydrogenase/oxidase N-terminal" evidence="8">
    <location>
        <begin position="10"/>
        <end position="104"/>
    </location>
</feature>
<evidence type="ECO:0000256" key="4">
    <source>
        <dbReference type="ARBA" id="ARBA00022827"/>
    </source>
</evidence>
<dbReference type="OrthoDB" id="2986495at2"/>
<organism evidence="9 10">
    <name type="scientific">Nonomuraea wenchangensis</name>
    <dbReference type="NCBI Taxonomy" id="568860"/>
    <lineage>
        <taxon>Bacteria</taxon>
        <taxon>Bacillati</taxon>
        <taxon>Actinomycetota</taxon>
        <taxon>Actinomycetes</taxon>
        <taxon>Streptosporangiales</taxon>
        <taxon>Streptosporangiaceae</taxon>
        <taxon>Nonomuraea</taxon>
    </lineage>
</organism>
<dbReference type="EMBL" id="FOHX01000012">
    <property type="protein sequence ID" value="SEU34494.1"/>
    <property type="molecule type" value="Genomic_DNA"/>
</dbReference>
<dbReference type="SUPFAM" id="SSF56645">
    <property type="entry name" value="Acyl-CoA dehydrogenase NM domain-like"/>
    <property type="match status" value="1"/>
</dbReference>
<evidence type="ECO:0000259" key="7">
    <source>
        <dbReference type="Pfam" id="PF02770"/>
    </source>
</evidence>
<dbReference type="CDD" id="cd00567">
    <property type="entry name" value="ACAD"/>
    <property type="match status" value="1"/>
</dbReference>
<evidence type="ECO:0000313" key="10">
    <source>
        <dbReference type="Proteomes" id="UP000199361"/>
    </source>
</evidence>